<dbReference type="FunFam" id="3.30.60.60:FF:000001">
    <property type="entry name" value="Histone acetyltransferase"/>
    <property type="match status" value="1"/>
</dbReference>
<comment type="catalytic activity">
    <reaction evidence="17">
        <text>L-lysyl-[protein] + acetyl-CoA = N(6)-acetyl-L-lysyl-[protein] + CoA + H(+)</text>
        <dbReference type="Rhea" id="RHEA:45948"/>
        <dbReference type="Rhea" id="RHEA-COMP:9752"/>
        <dbReference type="Rhea" id="RHEA-COMP:10731"/>
        <dbReference type="ChEBI" id="CHEBI:15378"/>
        <dbReference type="ChEBI" id="CHEBI:29969"/>
        <dbReference type="ChEBI" id="CHEBI:57287"/>
        <dbReference type="ChEBI" id="CHEBI:57288"/>
        <dbReference type="ChEBI" id="CHEBI:61930"/>
        <dbReference type="EC" id="2.3.1.48"/>
    </reaction>
</comment>
<dbReference type="InterPro" id="IPR013083">
    <property type="entry name" value="Znf_RING/FYVE/PHD"/>
</dbReference>
<evidence type="ECO:0000256" key="4">
    <source>
        <dbReference type="ARBA" id="ARBA00022491"/>
    </source>
</evidence>
<keyword evidence="10 19" id="KW-0863">Zinc-finger</keyword>
<dbReference type="InterPro" id="IPR016181">
    <property type="entry name" value="Acyl_CoA_acyltransferase"/>
</dbReference>
<dbReference type="GO" id="GO:0010484">
    <property type="term" value="F:histone H3 acetyltransferase activity"/>
    <property type="evidence" value="ECO:0007669"/>
    <property type="project" value="TreeGrafter"/>
</dbReference>
<evidence type="ECO:0000256" key="11">
    <source>
        <dbReference type="ARBA" id="ARBA00022833"/>
    </source>
</evidence>
<dbReference type="GO" id="GO:0040029">
    <property type="term" value="P:epigenetic regulation of gene expression"/>
    <property type="evidence" value="ECO:0007669"/>
    <property type="project" value="UniProtKB-ARBA"/>
</dbReference>
<dbReference type="Pfam" id="PF21524">
    <property type="entry name" value="SAMD1_WH"/>
    <property type="match status" value="1"/>
</dbReference>
<keyword evidence="8" id="KW-0479">Metal-binding</keyword>
<evidence type="ECO:0000256" key="16">
    <source>
        <dbReference type="ARBA" id="ARBA00023242"/>
    </source>
</evidence>
<dbReference type="Gene3D" id="1.10.10.10">
    <property type="entry name" value="Winged helix-like DNA-binding domain superfamily/Winged helix DNA-binding domain"/>
    <property type="match status" value="2"/>
</dbReference>
<keyword evidence="4" id="KW-0678">Repressor</keyword>
<organism evidence="25">
    <name type="scientific">Cuerna arida</name>
    <dbReference type="NCBI Taxonomy" id="1464854"/>
    <lineage>
        <taxon>Eukaryota</taxon>
        <taxon>Metazoa</taxon>
        <taxon>Ecdysozoa</taxon>
        <taxon>Arthropoda</taxon>
        <taxon>Hexapoda</taxon>
        <taxon>Insecta</taxon>
        <taxon>Pterygota</taxon>
        <taxon>Neoptera</taxon>
        <taxon>Paraneoptera</taxon>
        <taxon>Hemiptera</taxon>
        <taxon>Auchenorrhyncha</taxon>
        <taxon>Membracoidea</taxon>
        <taxon>Cicadellidae</taxon>
        <taxon>Cicadellinae</taxon>
        <taxon>Proconiini</taxon>
        <taxon>Cuerna</taxon>
    </lineage>
</organism>
<dbReference type="InterPro" id="IPR011011">
    <property type="entry name" value="Znf_FYVE_PHD"/>
</dbReference>
<dbReference type="SUPFAM" id="SSF57903">
    <property type="entry name" value="FYVE/PHD zinc finger"/>
    <property type="match status" value="2"/>
</dbReference>
<evidence type="ECO:0000256" key="6">
    <source>
        <dbReference type="ARBA" id="ARBA00022553"/>
    </source>
</evidence>
<evidence type="ECO:0000256" key="1">
    <source>
        <dbReference type="ARBA" id="ARBA00004123"/>
    </source>
</evidence>
<feature type="compositionally biased region" description="Polar residues" evidence="20">
    <location>
        <begin position="869"/>
        <end position="885"/>
    </location>
</feature>
<feature type="region of interest" description="Disordered" evidence="20">
    <location>
        <begin position="782"/>
        <end position="815"/>
    </location>
</feature>
<dbReference type="Gene3D" id="3.40.630.30">
    <property type="match status" value="1"/>
</dbReference>
<feature type="domain" description="SAMD1-like winged helix (WH)" evidence="24">
    <location>
        <begin position="4"/>
        <end position="80"/>
    </location>
</feature>
<dbReference type="EMBL" id="GECZ01014492">
    <property type="protein sequence ID" value="JAS55277.1"/>
    <property type="molecule type" value="Transcribed_RNA"/>
</dbReference>
<evidence type="ECO:0000256" key="3">
    <source>
        <dbReference type="ARBA" id="ARBA00013184"/>
    </source>
</evidence>
<dbReference type="InterPro" id="IPR005818">
    <property type="entry name" value="Histone_H1/H5_H15"/>
</dbReference>
<dbReference type="FunFam" id="1.10.10.10:FF:000123">
    <property type="entry name" value="Histone acetyltransferase"/>
    <property type="match status" value="1"/>
</dbReference>
<feature type="domain" description="PHD-type" evidence="21">
    <location>
        <begin position="288"/>
        <end position="338"/>
    </location>
</feature>
<dbReference type="GO" id="GO:0000786">
    <property type="term" value="C:nucleosome"/>
    <property type="evidence" value="ECO:0007669"/>
    <property type="project" value="InterPro"/>
</dbReference>
<feature type="region of interest" description="Disordered" evidence="20">
    <location>
        <begin position="832"/>
        <end position="885"/>
    </location>
</feature>
<dbReference type="PROSITE" id="PS50016">
    <property type="entry name" value="ZF_PHD_2"/>
    <property type="match status" value="1"/>
</dbReference>
<dbReference type="InterPro" id="IPR036390">
    <property type="entry name" value="WH_DNA-bd_sf"/>
</dbReference>
<dbReference type="Gene3D" id="3.30.60.60">
    <property type="entry name" value="N-acetyl transferase-like"/>
    <property type="match status" value="1"/>
</dbReference>
<evidence type="ECO:0000256" key="14">
    <source>
        <dbReference type="ARBA" id="ARBA00022990"/>
    </source>
</evidence>
<dbReference type="SUPFAM" id="SSF46785">
    <property type="entry name" value="Winged helix' DNA-binding domain"/>
    <property type="match status" value="1"/>
</dbReference>
<evidence type="ECO:0000256" key="10">
    <source>
        <dbReference type="ARBA" id="ARBA00022771"/>
    </source>
</evidence>
<dbReference type="GO" id="GO:0008270">
    <property type="term" value="F:zinc ion binding"/>
    <property type="evidence" value="ECO:0007669"/>
    <property type="project" value="UniProtKB-KW"/>
</dbReference>
<feature type="compositionally biased region" description="Basic and acidic residues" evidence="20">
    <location>
        <begin position="177"/>
        <end position="211"/>
    </location>
</feature>
<keyword evidence="15" id="KW-0010">Activator</keyword>
<dbReference type="InterPro" id="IPR050603">
    <property type="entry name" value="MYST_HAT"/>
</dbReference>
<dbReference type="GO" id="GO:0003682">
    <property type="term" value="F:chromatin binding"/>
    <property type="evidence" value="ECO:0007669"/>
    <property type="project" value="TreeGrafter"/>
</dbReference>
<feature type="domain" description="MYST-type HAT" evidence="23">
    <location>
        <begin position="457"/>
        <end position="732"/>
    </location>
</feature>
<dbReference type="PANTHER" id="PTHR10615">
    <property type="entry name" value="HISTONE ACETYLTRANSFERASE"/>
    <property type="match status" value="1"/>
</dbReference>
<dbReference type="FunFam" id="3.40.630.30:FF:000001">
    <property type="entry name" value="Histone acetyltransferase"/>
    <property type="match status" value="1"/>
</dbReference>
<evidence type="ECO:0000256" key="9">
    <source>
        <dbReference type="ARBA" id="ARBA00022737"/>
    </source>
</evidence>
<keyword evidence="14" id="KW-0007">Acetylation</keyword>
<dbReference type="Pfam" id="PF17772">
    <property type="entry name" value="zf-MYST"/>
    <property type="match status" value="1"/>
</dbReference>
<dbReference type="InterPro" id="IPR048589">
    <property type="entry name" value="SAMD1-like_WH"/>
</dbReference>
<evidence type="ECO:0000256" key="2">
    <source>
        <dbReference type="ARBA" id="ARBA00010107"/>
    </source>
</evidence>
<evidence type="ECO:0000256" key="18">
    <source>
        <dbReference type="PIRSR" id="PIRSR602717-51"/>
    </source>
</evidence>
<dbReference type="InterPro" id="IPR036388">
    <property type="entry name" value="WH-like_DNA-bd_sf"/>
</dbReference>
<dbReference type="GO" id="GO:0003712">
    <property type="term" value="F:transcription coregulator activity"/>
    <property type="evidence" value="ECO:0007669"/>
    <property type="project" value="TreeGrafter"/>
</dbReference>
<comment type="subcellular location">
    <subcellularLocation>
        <location evidence="1">Nucleus</location>
    </subcellularLocation>
</comment>
<keyword evidence="16" id="KW-0539">Nucleus</keyword>
<dbReference type="InterPro" id="IPR040706">
    <property type="entry name" value="Zf-MYST"/>
</dbReference>
<dbReference type="PROSITE" id="PS51726">
    <property type="entry name" value="MYST_HAT"/>
    <property type="match status" value="1"/>
</dbReference>
<evidence type="ECO:0000256" key="15">
    <source>
        <dbReference type="ARBA" id="ARBA00023159"/>
    </source>
</evidence>
<dbReference type="InterPro" id="IPR002717">
    <property type="entry name" value="HAT_MYST-type"/>
</dbReference>
<evidence type="ECO:0000256" key="7">
    <source>
        <dbReference type="ARBA" id="ARBA00022679"/>
    </source>
</evidence>
<keyword evidence="12" id="KW-0832">Ubl conjugation</keyword>
<evidence type="ECO:0000259" key="23">
    <source>
        <dbReference type="PROSITE" id="PS51726"/>
    </source>
</evidence>
<dbReference type="CDD" id="cd04301">
    <property type="entry name" value="NAT_SF"/>
    <property type="match status" value="1"/>
</dbReference>
<dbReference type="EC" id="2.3.1.48" evidence="3"/>
<dbReference type="GO" id="GO:0006334">
    <property type="term" value="P:nucleosome assembly"/>
    <property type="evidence" value="ECO:0007669"/>
    <property type="project" value="InterPro"/>
</dbReference>
<dbReference type="InterPro" id="IPR019787">
    <property type="entry name" value="Znf_PHD-finger"/>
</dbReference>
<feature type="non-terminal residue" evidence="25">
    <location>
        <position position="885"/>
    </location>
</feature>
<keyword evidence="6" id="KW-0597">Phosphoprotein</keyword>
<dbReference type="PROSITE" id="PS52014">
    <property type="entry name" value="SAMD1_WH"/>
    <property type="match status" value="1"/>
</dbReference>
<evidence type="ECO:0000313" key="25">
    <source>
        <dbReference type="EMBL" id="JAS55277.1"/>
    </source>
</evidence>
<dbReference type="AlphaFoldDB" id="A0A1B6FYL0"/>
<keyword evidence="7" id="KW-0808">Transferase</keyword>
<dbReference type="SUPFAM" id="SSF55729">
    <property type="entry name" value="Acyl-CoA N-acyltransferases (Nat)"/>
    <property type="match status" value="1"/>
</dbReference>
<gene>
    <name evidence="25" type="ORF">g.35598</name>
</gene>
<feature type="domain" description="H15" evidence="22">
    <location>
        <begin position="87"/>
        <end position="163"/>
    </location>
</feature>
<dbReference type="SMART" id="SM00249">
    <property type="entry name" value="PHD"/>
    <property type="match status" value="2"/>
</dbReference>
<keyword evidence="11" id="KW-0862">Zinc</keyword>
<dbReference type="Pfam" id="PF01853">
    <property type="entry name" value="MOZ_SAS"/>
    <property type="match status" value="1"/>
</dbReference>
<feature type="region of interest" description="Disordered" evidence="20">
    <location>
        <begin position="172"/>
        <end position="228"/>
    </location>
</feature>
<feature type="active site" description="Proton donor/acceptor" evidence="18">
    <location>
        <position position="633"/>
    </location>
</feature>
<evidence type="ECO:0000256" key="5">
    <source>
        <dbReference type="ARBA" id="ARBA00022499"/>
    </source>
</evidence>
<dbReference type="GO" id="GO:0003677">
    <property type="term" value="F:DNA binding"/>
    <property type="evidence" value="ECO:0007669"/>
    <property type="project" value="InterPro"/>
</dbReference>
<comment type="similarity">
    <text evidence="2">Belongs to the MYST (SAS/MOZ) family.</text>
</comment>
<accession>A0A1B6FYL0</accession>
<evidence type="ECO:0000256" key="13">
    <source>
        <dbReference type="ARBA" id="ARBA00022853"/>
    </source>
</evidence>
<proteinExistence type="inferred from homology"/>
<protein>
    <recommendedName>
        <fullName evidence="3">histone acetyltransferase</fullName>
        <ecNumber evidence="3">2.3.1.48</ecNumber>
    </recommendedName>
</protein>
<evidence type="ECO:0000256" key="8">
    <source>
        <dbReference type="ARBA" id="ARBA00022723"/>
    </source>
</evidence>
<evidence type="ECO:0000259" key="22">
    <source>
        <dbReference type="PROSITE" id="PS51504"/>
    </source>
</evidence>
<evidence type="ECO:0000256" key="12">
    <source>
        <dbReference type="ARBA" id="ARBA00022843"/>
    </source>
</evidence>
<evidence type="ECO:0000259" key="24">
    <source>
        <dbReference type="PROSITE" id="PS52014"/>
    </source>
</evidence>
<reference evidence="25" key="1">
    <citation type="submission" date="2015-11" db="EMBL/GenBank/DDBJ databases">
        <title>De novo transcriptome assembly of four potential Pierce s Disease insect vectors from Arizona vineyards.</title>
        <authorList>
            <person name="Tassone E.E."/>
        </authorList>
    </citation>
    <scope>NUCLEOTIDE SEQUENCE</scope>
</reference>
<evidence type="ECO:0000259" key="21">
    <source>
        <dbReference type="PROSITE" id="PS50016"/>
    </source>
</evidence>
<feature type="region of interest" description="Disordered" evidence="20">
    <location>
        <begin position="432"/>
        <end position="455"/>
    </location>
</feature>
<feature type="region of interest" description="Disordered" evidence="20">
    <location>
        <begin position="342"/>
        <end position="393"/>
    </location>
</feature>
<dbReference type="PROSITE" id="PS51504">
    <property type="entry name" value="H15"/>
    <property type="match status" value="1"/>
</dbReference>
<dbReference type="GO" id="GO:0005634">
    <property type="term" value="C:nucleus"/>
    <property type="evidence" value="ECO:0007669"/>
    <property type="project" value="UniProtKB-SubCell"/>
</dbReference>
<dbReference type="GO" id="GO:0070776">
    <property type="term" value="C:MOZ/MORF histone acetyltransferase complex"/>
    <property type="evidence" value="ECO:0007669"/>
    <property type="project" value="TreeGrafter"/>
</dbReference>
<evidence type="ECO:0000256" key="20">
    <source>
        <dbReference type="SAM" id="MobiDB-lite"/>
    </source>
</evidence>
<dbReference type="Pfam" id="PF00628">
    <property type="entry name" value="PHD"/>
    <property type="match status" value="1"/>
</dbReference>
<dbReference type="InterPro" id="IPR001965">
    <property type="entry name" value="Znf_PHD"/>
</dbReference>
<evidence type="ECO:0000256" key="19">
    <source>
        <dbReference type="PROSITE-ProRule" id="PRU00146"/>
    </source>
</evidence>
<feature type="compositionally biased region" description="Low complexity" evidence="20">
    <location>
        <begin position="352"/>
        <end position="362"/>
    </location>
</feature>
<name>A0A1B6FYL0_9HEMI</name>
<dbReference type="PANTHER" id="PTHR10615:SF217">
    <property type="entry name" value="HISTONE ACETYLTRANSFERASE"/>
    <property type="match status" value="1"/>
</dbReference>
<sequence length="885" mass="99570">MREQVTFSLSDWEKWILEAIRKIRAQKQRPSAERICHAVRQHHPHSEEVIKDYLEQLVSAGTVLKVFNKGQNTYKDPGGVQNSRQLKLTKESDLTKVICRATRELREKDGSTLKSIEKYIQQSHSVELSEPDVDLSTVIRQSAKRAVDKGLIVLDGKLYKAVEDKNVDKLKPKKEKLKTDSSDEPSKPDSTSDKPGKSEKSEKAEKVDKQVKTPKSARKKRLSDKSHGSAKKTALPICSECLGTAAKNREGQEEALSCCSGCGAGVHLTCVPQLEGLLGPAGWYCEDCRLCAGCGKAQEQACLVPCSTCERVYHMGCLQPTPERKSKAPWRCTYCLEPHDKPPPPPPPAVEPSPSAASVLSPHKNPRRSKELRNQRLAARGLTGRKGKRVSVGVAESSSEDVFQRINSMQDLPEFVTQQDVELFKQAIQQRITPADRASDSTPVEPVATTSTPGGTLQPRCPAAIEFGSFEVQTWYSSPFPQEYARLPKLFLCEFCLKYTKSKAVLERHQEKCTWRHPPATEIYRRDDISVFEVDGNVNKIYCQNLCLLAKLFLDHKTLYYDVEPFLFYVLTKNDHKGCHLVGYFSKEKHCAQKYNVSCIMTLPQYQRQGYGRFLIHFSYLLSRKEGQPGTPEKPLSDLGRVSYHAYWKSIILEYLHKHRTDSFSIAAISKETGLFSHDISTTMQLLGMVRQASDGSVVLVVDWDVVDTHAQRVANSKTRIEIDPECLRWTPLISHISNPFKITESEEGGQADVEVEESTDKTDEDVTMVEIERSGIKRRVGMGRGRGRGRGRRRGGIVLMDSDTDHSGSPLPRKRKSKLITNFFKRREMMTLDKEDTEEEASEAGRKRKRRSLPLTDTETEGKRARTTPGSAFSALTVSRSLGR</sequence>
<evidence type="ECO:0000256" key="17">
    <source>
        <dbReference type="ARBA" id="ARBA00048017"/>
    </source>
</evidence>
<dbReference type="Gene3D" id="3.30.40.10">
    <property type="entry name" value="Zinc/RING finger domain, C3HC4 (zinc finger)"/>
    <property type="match status" value="2"/>
</dbReference>
<dbReference type="GO" id="GO:0006357">
    <property type="term" value="P:regulation of transcription by RNA polymerase II"/>
    <property type="evidence" value="ECO:0007669"/>
    <property type="project" value="TreeGrafter"/>
</dbReference>
<feature type="compositionally biased region" description="Basic residues" evidence="20">
    <location>
        <begin position="782"/>
        <end position="796"/>
    </location>
</feature>
<keyword evidence="9" id="KW-0677">Repeat</keyword>
<keyword evidence="13" id="KW-0156">Chromatin regulator</keyword>
<keyword evidence="5" id="KW-1017">Isopeptide bond</keyword>